<evidence type="ECO:0000313" key="7">
    <source>
        <dbReference type="Proteomes" id="UP000289691"/>
    </source>
</evidence>
<evidence type="ECO:0000256" key="4">
    <source>
        <dbReference type="PIRSR" id="PIRSR603782-2"/>
    </source>
</evidence>
<feature type="binding site" evidence="3">
    <location>
        <position position="95"/>
    </location>
    <ligand>
        <name>Cu cation</name>
        <dbReference type="ChEBI" id="CHEBI:23378"/>
    </ligand>
</feature>
<dbReference type="InterPro" id="IPR036249">
    <property type="entry name" value="Thioredoxin-like_sf"/>
</dbReference>
<dbReference type="PROSITE" id="PS51257">
    <property type="entry name" value="PROKAR_LIPOPROTEIN"/>
    <property type="match status" value="1"/>
</dbReference>
<feature type="domain" description="Thioredoxin" evidence="5">
    <location>
        <begin position="53"/>
        <end position="228"/>
    </location>
</feature>
<keyword evidence="7" id="KW-1185">Reference proteome</keyword>
<feature type="binding site" evidence="3">
    <location>
        <position position="91"/>
    </location>
    <ligand>
        <name>Cu cation</name>
        <dbReference type="ChEBI" id="CHEBI:23378"/>
    </ligand>
</feature>
<evidence type="ECO:0000313" key="6">
    <source>
        <dbReference type="EMBL" id="RXK49228.1"/>
    </source>
</evidence>
<dbReference type="AlphaFoldDB" id="A0A498KVD2"/>
<comment type="caution">
    <text evidence="6">The sequence shown here is derived from an EMBL/GenBank/DDBJ whole genome shotgun (WGS) entry which is preliminary data.</text>
</comment>
<dbReference type="CDD" id="cd02968">
    <property type="entry name" value="SCO"/>
    <property type="match status" value="1"/>
</dbReference>
<evidence type="ECO:0000256" key="3">
    <source>
        <dbReference type="PIRSR" id="PIRSR603782-1"/>
    </source>
</evidence>
<dbReference type="InterPro" id="IPR013766">
    <property type="entry name" value="Thioredoxin_domain"/>
</dbReference>
<proteinExistence type="inferred from homology"/>
<dbReference type="GO" id="GO:0046872">
    <property type="term" value="F:metal ion binding"/>
    <property type="evidence" value="ECO:0007669"/>
    <property type="project" value="UniProtKB-KW"/>
</dbReference>
<dbReference type="RefSeq" id="WP_129068824.1">
    <property type="nucleotide sequence ID" value="NZ_RDFA01000003.1"/>
</dbReference>
<keyword evidence="2 3" id="KW-0186">Copper</keyword>
<accession>A0A498KVD2</accession>
<comment type="similarity">
    <text evidence="1">Belongs to the SCO1/2 family.</text>
</comment>
<evidence type="ECO:0000256" key="1">
    <source>
        <dbReference type="ARBA" id="ARBA00010996"/>
    </source>
</evidence>
<keyword evidence="3" id="KW-0479">Metal-binding</keyword>
<dbReference type="Gene3D" id="3.40.30.10">
    <property type="entry name" value="Glutaredoxin"/>
    <property type="match status" value="1"/>
</dbReference>
<feature type="binding site" evidence="3">
    <location>
        <position position="192"/>
    </location>
    <ligand>
        <name>Cu cation</name>
        <dbReference type="ChEBI" id="CHEBI:23378"/>
    </ligand>
</feature>
<feature type="disulfide bond" description="Redox-active" evidence="4">
    <location>
        <begin position="91"/>
        <end position="95"/>
    </location>
</feature>
<dbReference type="SUPFAM" id="SSF52833">
    <property type="entry name" value="Thioredoxin-like"/>
    <property type="match status" value="1"/>
</dbReference>
<dbReference type="Pfam" id="PF02630">
    <property type="entry name" value="SCO1-SenC"/>
    <property type="match status" value="1"/>
</dbReference>
<protein>
    <submittedName>
        <fullName evidence="6">SCO family protein</fullName>
    </submittedName>
</protein>
<sequence>MNRRRYLQSVCFGAGVGTAGCLKSMVSGDSAAPEPVLDPPTNQQFDSEDIPYPAYGERLPDFAVPDPLRGRTVDTADLDETLLVTGFFATCPAECLSLISRLTNVQAGVVDEGLTDRTRFLAITFDPERDDAETLRAYGERMNVDFEAGNWHFLRPASADRAEAVVDERLGITFDRVGAGESSRLTEYDFVHLSVTVLRNPDGIVERAYRTDTPDPERVRSDVSAVVDAY</sequence>
<gene>
    <name evidence="6" type="ORF">EAF64_09920</name>
</gene>
<name>A0A498KVD2_9EURY</name>
<evidence type="ECO:0000256" key="2">
    <source>
        <dbReference type="ARBA" id="ARBA00023008"/>
    </source>
</evidence>
<dbReference type="EMBL" id="RDFA01000003">
    <property type="protein sequence ID" value="RXK49228.1"/>
    <property type="molecule type" value="Genomic_DNA"/>
</dbReference>
<organism evidence="6 7">
    <name type="scientific">Halorientalis pallida</name>
    <dbReference type="NCBI Taxonomy" id="2479928"/>
    <lineage>
        <taxon>Archaea</taxon>
        <taxon>Methanobacteriati</taxon>
        <taxon>Methanobacteriota</taxon>
        <taxon>Stenosarchaea group</taxon>
        <taxon>Halobacteria</taxon>
        <taxon>Halobacteriales</taxon>
        <taxon>Haloarculaceae</taxon>
        <taxon>Halorientalis</taxon>
    </lineage>
</organism>
<dbReference type="PROSITE" id="PS51352">
    <property type="entry name" value="THIOREDOXIN_2"/>
    <property type="match status" value="1"/>
</dbReference>
<evidence type="ECO:0000259" key="5">
    <source>
        <dbReference type="PROSITE" id="PS51352"/>
    </source>
</evidence>
<keyword evidence="4" id="KW-1015">Disulfide bond</keyword>
<dbReference type="Proteomes" id="UP000289691">
    <property type="component" value="Unassembled WGS sequence"/>
</dbReference>
<dbReference type="OrthoDB" id="27579at2157"/>
<dbReference type="InterPro" id="IPR003782">
    <property type="entry name" value="SCO1/SenC"/>
</dbReference>
<reference evidence="6 7" key="1">
    <citation type="submission" date="2019-01" db="EMBL/GenBank/DDBJ databases">
        <title>Halorientalis sp. F13-25 a new haloarchaeum isolated from hypersaline water.</title>
        <authorList>
            <person name="Ana D.-V."/>
            <person name="Cristina S.-P."/>
            <person name="Antonio V."/>
        </authorList>
    </citation>
    <scope>NUCLEOTIDE SEQUENCE [LARGE SCALE GENOMIC DNA]</scope>
    <source>
        <strain evidence="6 7">F13-25</strain>
    </source>
</reference>